<dbReference type="AlphaFoldDB" id="A0AAV3SW84"/>
<dbReference type="GO" id="GO:0005524">
    <property type="term" value="F:ATP binding"/>
    <property type="evidence" value="ECO:0007669"/>
    <property type="project" value="UniProtKB-KW"/>
</dbReference>
<dbReference type="SUPFAM" id="SSF52540">
    <property type="entry name" value="P-loop containing nucleoside triphosphate hydrolases"/>
    <property type="match status" value="1"/>
</dbReference>
<feature type="region of interest" description="Disordered" evidence="3">
    <location>
        <begin position="107"/>
        <end position="127"/>
    </location>
</feature>
<organism evidence="4 5">
    <name type="scientific">Halorubrum ejinorense</name>
    <dbReference type="NCBI Taxonomy" id="425309"/>
    <lineage>
        <taxon>Archaea</taxon>
        <taxon>Methanobacteriati</taxon>
        <taxon>Methanobacteriota</taxon>
        <taxon>Stenosarchaea group</taxon>
        <taxon>Halobacteria</taxon>
        <taxon>Halobacteriales</taxon>
        <taxon>Haloferacaceae</taxon>
        <taxon>Halorubrum</taxon>
    </lineage>
</organism>
<dbReference type="EMBL" id="BAAADQ010000016">
    <property type="protein sequence ID" value="GAA0555089.1"/>
    <property type="molecule type" value="Genomic_DNA"/>
</dbReference>
<gene>
    <name evidence="4" type="ORF">GCM10008994_32670</name>
</gene>
<dbReference type="Pfam" id="PF23442">
    <property type="entry name" value="DUF7125"/>
    <property type="match status" value="1"/>
</dbReference>
<proteinExistence type="predicted"/>
<evidence type="ECO:0000313" key="5">
    <source>
        <dbReference type="Proteomes" id="UP001501425"/>
    </source>
</evidence>
<dbReference type="InterPro" id="IPR027417">
    <property type="entry name" value="P-loop_NTPase"/>
</dbReference>
<dbReference type="Proteomes" id="UP001501425">
    <property type="component" value="Unassembled WGS sequence"/>
</dbReference>
<dbReference type="PANTHER" id="PTHR43637:SF2">
    <property type="entry name" value="PROTEIN GVPD 1"/>
    <property type="match status" value="1"/>
</dbReference>
<sequence>MRIAGTGDLGAADAETTGGQGIDHRQTQDSTGGSDRMETLPTGISALDRQFGGGIPSGSVVVLEADPDSQSELILDHFARVRRCRYLTTVRSPGSVEAALSLDGDEETTVEAVDGGDLDGTASRTEDLPEGGALIVDSVEPLEANAGPAAYADFLDGVRTRVDDAGGVAVLHALRGGEDPRTRRVTEQVADVVFDLRTTVTGTEIANRLIVPKFRGGAALEEPLKLKLTDAVSVDTSRDIA</sequence>
<evidence type="ECO:0000256" key="3">
    <source>
        <dbReference type="SAM" id="MobiDB-lite"/>
    </source>
</evidence>
<comment type="caution">
    <text evidence="4">The sequence shown here is derived from an EMBL/GenBank/DDBJ whole genome shotgun (WGS) entry which is preliminary data.</text>
</comment>
<evidence type="ECO:0000256" key="1">
    <source>
        <dbReference type="ARBA" id="ARBA00022741"/>
    </source>
</evidence>
<keyword evidence="2" id="KW-0067">ATP-binding</keyword>
<dbReference type="InterPro" id="IPR055549">
    <property type="entry name" value="DUF7125"/>
</dbReference>
<feature type="region of interest" description="Disordered" evidence="3">
    <location>
        <begin position="1"/>
        <end position="40"/>
    </location>
</feature>
<accession>A0AAV3SW84</accession>
<feature type="compositionally biased region" description="Acidic residues" evidence="3">
    <location>
        <begin position="107"/>
        <end position="117"/>
    </location>
</feature>
<dbReference type="PANTHER" id="PTHR43637">
    <property type="entry name" value="UPF0273 PROTEIN TM_0370"/>
    <property type="match status" value="1"/>
</dbReference>
<evidence type="ECO:0000256" key="2">
    <source>
        <dbReference type="ARBA" id="ARBA00022840"/>
    </source>
</evidence>
<keyword evidence="1" id="KW-0547">Nucleotide-binding</keyword>
<evidence type="ECO:0000313" key="4">
    <source>
        <dbReference type="EMBL" id="GAA0555089.1"/>
    </source>
</evidence>
<reference evidence="4" key="1">
    <citation type="journal article" date="2014" name="Int. J. Syst. Evol. Microbiol.">
        <title>Complete genome sequence of Corynebacterium casei LMG S-19264T (=DSM 44701T), isolated from a smear-ripened cheese.</title>
        <authorList>
            <consortium name="US DOE Joint Genome Institute (JGI-PGF)"/>
            <person name="Walter F."/>
            <person name="Albersmeier A."/>
            <person name="Kalinowski J."/>
            <person name="Ruckert C."/>
        </authorList>
    </citation>
    <scope>NUCLEOTIDE SEQUENCE</scope>
    <source>
        <strain evidence="4">JCM 14265</strain>
    </source>
</reference>
<dbReference type="Gene3D" id="3.40.50.300">
    <property type="entry name" value="P-loop containing nucleotide triphosphate hydrolases"/>
    <property type="match status" value="2"/>
</dbReference>
<name>A0AAV3SW84_9EURY</name>
<reference evidence="4" key="2">
    <citation type="submission" date="2023-12" db="EMBL/GenBank/DDBJ databases">
        <authorList>
            <person name="Sun Q."/>
            <person name="Inoue M."/>
        </authorList>
    </citation>
    <scope>NUCLEOTIDE SEQUENCE</scope>
    <source>
        <strain evidence="4">JCM 14265</strain>
    </source>
</reference>
<protein>
    <submittedName>
        <fullName evidence="4">RAD55 family ATPase</fullName>
    </submittedName>
</protein>